<dbReference type="EMBL" id="CP070496">
    <property type="protein sequence ID" value="QSB06014.1"/>
    <property type="molecule type" value="Genomic_DNA"/>
</dbReference>
<dbReference type="Pfam" id="PF06013">
    <property type="entry name" value="WXG100"/>
    <property type="match status" value="1"/>
</dbReference>
<feature type="compositionally biased region" description="Low complexity" evidence="2">
    <location>
        <begin position="82"/>
        <end position="93"/>
    </location>
</feature>
<protein>
    <recommendedName>
        <fullName evidence="1">ESAT-6-like protein</fullName>
    </recommendedName>
</protein>
<proteinExistence type="inferred from homology"/>
<evidence type="ECO:0000256" key="2">
    <source>
        <dbReference type="SAM" id="MobiDB-lite"/>
    </source>
</evidence>
<accession>A0A895XL07</accession>
<keyword evidence="4" id="KW-1185">Reference proteome</keyword>
<feature type="region of interest" description="Disordered" evidence="2">
    <location>
        <begin position="80"/>
        <end position="100"/>
    </location>
</feature>
<dbReference type="InterPro" id="IPR036689">
    <property type="entry name" value="ESAT-6-like_sf"/>
</dbReference>
<dbReference type="RefSeq" id="WP_213172025.1">
    <property type="nucleotide sequence ID" value="NZ_CP070496.1"/>
</dbReference>
<evidence type="ECO:0000313" key="3">
    <source>
        <dbReference type="EMBL" id="QSB06014.1"/>
    </source>
</evidence>
<name>A0A895XL07_9ACTN</name>
<dbReference type="Gene3D" id="1.10.287.1060">
    <property type="entry name" value="ESAT-6-like"/>
    <property type="match status" value="1"/>
</dbReference>
<gene>
    <name evidence="3" type="ORF">JQS30_03565</name>
</gene>
<dbReference type="AlphaFoldDB" id="A0A895XL07"/>
<reference evidence="3" key="1">
    <citation type="submission" date="2021-02" db="EMBL/GenBank/DDBJ databases">
        <title>Natronoglycomyces albus gen. nov., sp. nov, a haloalkaliphilic actinobacterium from a soda solonchak soil.</title>
        <authorList>
            <person name="Sorokin D.Y."/>
            <person name="Khijniak T.V."/>
            <person name="Zakharycheva A.P."/>
            <person name="Boueva O.V."/>
            <person name="Ariskina E.V."/>
            <person name="Hahnke R.L."/>
            <person name="Bunk B."/>
            <person name="Sproer C."/>
            <person name="Schumann P."/>
            <person name="Evtushenko L.I."/>
            <person name="Kublanov I.V."/>
        </authorList>
    </citation>
    <scope>NUCLEOTIDE SEQUENCE</scope>
    <source>
        <strain evidence="3">DSM 106290</strain>
    </source>
</reference>
<dbReference type="NCBIfam" id="TIGR03930">
    <property type="entry name" value="WXG100_ESAT6"/>
    <property type="match status" value="1"/>
</dbReference>
<evidence type="ECO:0000313" key="4">
    <source>
        <dbReference type="Proteomes" id="UP000662939"/>
    </source>
</evidence>
<sequence length="100" mass="10629">MGGIAMDAATVRKAASDVRTTRSDVDGELNGIRGICDNLAAGWTGQAGASFQNAMNHWDQNANRLLTALDDIADMLDGGANQQEAQDQEQAAEFNKFDAL</sequence>
<dbReference type="InterPro" id="IPR010310">
    <property type="entry name" value="T7SS_ESAT-6-like"/>
</dbReference>
<comment type="similarity">
    <text evidence="1">Belongs to the WXG100 family.</text>
</comment>
<organism evidence="3 4">
    <name type="scientific">Natronoglycomyces albus</name>
    <dbReference type="NCBI Taxonomy" id="2811108"/>
    <lineage>
        <taxon>Bacteria</taxon>
        <taxon>Bacillati</taxon>
        <taxon>Actinomycetota</taxon>
        <taxon>Actinomycetes</taxon>
        <taxon>Glycomycetales</taxon>
        <taxon>Glycomycetaceae</taxon>
        <taxon>Natronoglycomyces</taxon>
    </lineage>
</organism>
<dbReference type="Proteomes" id="UP000662939">
    <property type="component" value="Chromosome"/>
</dbReference>
<dbReference type="KEGG" id="nav:JQS30_03565"/>
<evidence type="ECO:0000256" key="1">
    <source>
        <dbReference type="RuleBase" id="RU362001"/>
    </source>
</evidence>
<dbReference type="SUPFAM" id="SSF140453">
    <property type="entry name" value="EsxAB dimer-like"/>
    <property type="match status" value="1"/>
</dbReference>